<organism evidence="1">
    <name type="scientific">Rhizophora mucronata</name>
    <name type="common">Asiatic mangrove</name>
    <dbReference type="NCBI Taxonomy" id="61149"/>
    <lineage>
        <taxon>Eukaryota</taxon>
        <taxon>Viridiplantae</taxon>
        <taxon>Streptophyta</taxon>
        <taxon>Embryophyta</taxon>
        <taxon>Tracheophyta</taxon>
        <taxon>Spermatophyta</taxon>
        <taxon>Magnoliopsida</taxon>
        <taxon>eudicotyledons</taxon>
        <taxon>Gunneridae</taxon>
        <taxon>Pentapetalae</taxon>
        <taxon>rosids</taxon>
        <taxon>fabids</taxon>
        <taxon>Malpighiales</taxon>
        <taxon>Rhizophoraceae</taxon>
        <taxon>Rhizophora</taxon>
    </lineage>
</organism>
<dbReference type="EMBL" id="GGEC01009314">
    <property type="protein sequence ID" value="MBW89797.1"/>
    <property type="molecule type" value="Transcribed_RNA"/>
</dbReference>
<evidence type="ECO:0000313" key="1">
    <source>
        <dbReference type="EMBL" id="MBW89797.1"/>
    </source>
</evidence>
<accession>A0A2P2J8S4</accession>
<name>A0A2P2J8S4_RHIMU</name>
<sequence length="89" mass="10409">MKRRWAPPNDVEEDMSVLQSISLYESVFADRCCSSTKQYIEGRRNTKSNRQTEREEMADSKTALLEVCARECCERRKLRKPKAPKPKRG</sequence>
<reference evidence="1" key="1">
    <citation type="submission" date="2018-02" db="EMBL/GenBank/DDBJ databases">
        <title>Rhizophora mucronata_Transcriptome.</title>
        <authorList>
            <person name="Meera S.P."/>
            <person name="Sreeshan A."/>
            <person name="Augustine A."/>
        </authorList>
    </citation>
    <scope>NUCLEOTIDE SEQUENCE</scope>
    <source>
        <tissue evidence="1">Leaf</tissue>
    </source>
</reference>
<proteinExistence type="predicted"/>
<dbReference type="AlphaFoldDB" id="A0A2P2J8S4"/>
<protein>
    <submittedName>
        <fullName evidence="1">Uncharacterized protein MANES_05G205400</fullName>
    </submittedName>
</protein>